<protein>
    <submittedName>
        <fullName evidence="2">RidA family protein</fullName>
    </submittedName>
</protein>
<evidence type="ECO:0000313" key="3">
    <source>
        <dbReference type="Proteomes" id="UP001499854"/>
    </source>
</evidence>
<dbReference type="Gene3D" id="3.30.1330.40">
    <property type="entry name" value="RutC-like"/>
    <property type="match status" value="1"/>
</dbReference>
<comment type="caution">
    <text evidence="2">The sequence shown here is derived from an EMBL/GenBank/DDBJ whole genome shotgun (WGS) entry which is preliminary data.</text>
</comment>
<comment type="similarity">
    <text evidence="1">Belongs to the RutC family.</text>
</comment>
<dbReference type="PANTHER" id="PTHR11803">
    <property type="entry name" value="2-IMINOBUTANOATE/2-IMINOPROPANOATE DEAMINASE RIDA"/>
    <property type="match status" value="1"/>
</dbReference>
<evidence type="ECO:0000313" key="2">
    <source>
        <dbReference type="EMBL" id="GAA1955769.1"/>
    </source>
</evidence>
<dbReference type="PANTHER" id="PTHR11803:SF58">
    <property type="entry name" value="PROTEIN HMF1-RELATED"/>
    <property type="match status" value="1"/>
</dbReference>
<proteinExistence type="inferred from homology"/>
<dbReference type="CDD" id="cd00448">
    <property type="entry name" value="YjgF_YER057c_UK114_family"/>
    <property type="match status" value="1"/>
</dbReference>
<dbReference type="InterPro" id="IPR035959">
    <property type="entry name" value="RutC-like_sf"/>
</dbReference>
<organism evidence="2 3">
    <name type="scientific">Catenulispora subtropica</name>
    <dbReference type="NCBI Taxonomy" id="450798"/>
    <lineage>
        <taxon>Bacteria</taxon>
        <taxon>Bacillati</taxon>
        <taxon>Actinomycetota</taxon>
        <taxon>Actinomycetes</taxon>
        <taxon>Catenulisporales</taxon>
        <taxon>Catenulisporaceae</taxon>
        <taxon>Catenulispora</taxon>
    </lineage>
</organism>
<dbReference type="EMBL" id="BAAAQM010000003">
    <property type="protein sequence ID" value="GAA1955769.1"/>
    <property type="molecule type" value="Genomic_DNA"/>
</dbReference>
<evidence type="ECO:0000256" key="1">
    <source>
        <dbReference type="ARBA" id="ARBA00010552"/>
    </source>
</evidence>
<gene>
    <name evidence="2" type="ORF">GCM10009838_09340</name>
</gene>
<dbReference type="Proteomes" id="UP001499854">
    <property type="component" value="Unassembled WGS sequence"/>
</dbReference>
<dbReference type="Pfam" id="PF01042">
    <property type="entry name" value="Ribonuc_L-PSP"/>
    <property type="match status" value="1"/>
</dbReference>
<sequence length="133" mass="14543">MVSGMEIVEHSPTDGIYAPVGGEYAHAAEVRNPTRFLYTSGTMGLDPEGVAGQDIKAQIGLVWDNLRRLLEAADMTVDNVVRVVQYIRDVEYDEPVSRARVDALGGRLVPTIMMCAQTLVPEWLVEVEIIAAA</sequence>
<reference evidence="2 3" key="1">
    <citation type="journal article" date="2019" name="Int. J. Syst. Evol. Microbiol.">
        <title>The Global Catalogue of Microorganisms (GCM) 10K type strain sequencing project: providing services to taxonomists for standard genome sequencing and annotation.</title>
        <authorList>
            <consortium name="The Broad Institute Genomics Platform"/>
            <consortium name="The Broad Institute Genome Sequencing Center for Infectious Disease"/>
            <person name="Wu L."/>
            <person name="Ma J."/>
        </authorList>
    </citation>
    <scope>NUCLEOTIDE SEQUENCE [LARGE SCALE GENOMIC DNA]</scope>
    <source>
        <strain evidence="2 3">JCM 16013</strain>
    </source>
</reference>
<dbReference type="InterPro" id="IPR006175">
    <property type="entry name" value="YjgF/YER057c/UK114"/>
</dbReference>
<name>A0ABN2QR09_9ACTN</name>
<dbReference type="SUPFAM" id="SSF55298">
    <property type="entry name" value="YjgF-like"/>
    <property type="match status" value="1"/>
</dbReference>
<accession>A0ABN2QR09</accession>
<keyword evidence="3" id="KW-1185">Reference proteome</keyword>